<sequence length="249" mass="28051">MKAMILMALLALMFLIIPSEAKERKGKTVQPATVVKWSQEGSSDMTQMVNLTDEAEKFIKAQVGRKGKLKSLSFTDGYRLPSEPPVNAVVSPLIYEANCTYTAEFDYSKCKDMFTWDIDYGIFSPLSLPVNVTVRLIRKHRNVTVSLELNGASHLTWSPRKAKSTEGKMPPAIVKQKCNFSAETTYTGYIAYRLGEVRGDMPNNDAFNIASLEDRKKGLERRGDMLLYNVTGTFLHLCRGKRVKLHENN</sequence>
<keyword evidence="1" id="KW-0732">Signal</keyword>
<dbReference type="EMBL" id="GEDV01001877">
    <property type="protein sequence ID" value="JAP86680.1"/>
    <property type="molecule type" value="Transcribed_RNA"/>
</dbReference>
<feature type="signal peptide" evidence="1">
    <location>
        <begin position="1"/>
        <end position="21"/>
    </location>
</feature>
<organism evidence="2">
    <name type="scientific">Rhipicephalus appendiculatus</name>
    <name type="common">Brown ear tick</name>
    <dbReference type="NCBI Taxonomy" id="34631"/>
    <lineage>
        <taxon>Eukaryota</taxon>
        <taxon>Metazoa</taxon>
        <taxon>Ecdysozoa</taxon>
        <taxon>Arthropoda</taxon>
        <taxon>Chelicerata</taxon>
        <taxon>Arachnida</taxon>
        <taxon>Acari</taxon>
        <taxon>Parasitiformes</taxon>
        <taxon>Ixodida</taxon>
        <taxon>Ixodoidea</taxon>
        <taxon>Ixodidae</taxon>
        <taxon>Rhipicephalinae</taxon>
        <taxon>Rhipicephalus</taxon>
        <taxon>Rhipicephalus</taxon>
    </lineage>
</organism>
<feature type="chain" id="PRO_5007286885" evidence="1">
    <location>
        <begin position="22"/>
        <end position="249"/>
    </location>
</feature>
<evidence type="ECO:0000313" key="2">
    <source>
        <dbReference type="EMBL" id="JAP86680.1"/>
    </source>
</evidence>
<name>A0A131Z7A2_RHIAP</name>
<evidence type="ECO:0000256" key="1">
    <source>
        <dbReference type="SAM" id="SignalP"/>
    </source>
</evidence>
<reference evidence="2" key="1">
    <citation type="journal article" date="2016" name="Ticks Tick Borne Dis.">
        <title>De novo assembly and annotation of the salivary gland transcriptome of Rhipicephalus appendiculatus male and female ticks during blood feeding.</title>
        <authorList>
            <person name="de Castro M.H."/>
            <person name="de Klerk D."/>
            <person name="Pienaar R."/>
            <person name="Latif A.A."/>
            <person name="Rees D.J."/>
            <person name="Mans B.J."/>
        </authorList>
    </citation>
    <scope>NUCLEOTIDE SEQUENCE</scope>
    <source>
        <tissue evidence="2">Salivary glands</tissue>
    </source>
</reference>
<protein>
    <submittedName>
        <fullName evidence="2">DA-P36 family member</fullName>
    </submittedName>
</protein>
<accession>A0A131Z7A2</accession>
<proteinExistence type="predicted"/>
<dbReference type="AlphaFoldDB" id="A0A131Z7A2"/>